<feature type="signal peptide" evidence="1">
    <location>
        <begin position="1"/>
        <end position="20"/>
    </location>
</feature>
<proteinExistence type="predicted"/>
<dbReference type="VEuPathDB" id="FungiDB:BO97DRAFT_449269"/>
<evidence type="ECO:0000313" key="2">
    <source>
        <dbReference type="EMBL" id="RAL13881.1"/>
    </source>
</evidence>
<evidence type="ECO:0000313" key="3">
    <source>
        <dbReference type="Proteomes" id="UP000248961"/>
    </source>
</evidence>
<sequence length="105" mass="11092">MRFLKASILTLNAFSGATLAVPSTPPSSTDGQLIEGQRQPDVWYSSNLDDSETFQAILEAAAVASDVNSTSTLAAREPIKVCESDLSRMAQCAMISSYVSTITSG</sequence>
<reference evidence="2 3" key="1">
    <citation type="submission" date="2018-02" db="EMBL/GenBank/DDBJ databases">
        <title>The genomes of Aspergillus section Nigri reveals drivers in fungal speciation.</title>
        <authorList>
            <consortium name="DOE Joint Genome Institute"/>
            <person name="Vesth T.C."/>
            <person name="Nybo J."/>
            <person name="Theobald S."/>
            <person name="Brandl J."/>
            <person name="Frisvad J.C."/>
            <person name="Nielsen K.F."/>
            <person name="Lyhne E.K."/>
            <person name="Kogle M.E."/>
            <person name="Kuo A."/>
            <person name="Riley R."/>
            <person name="Clum A."/>
            <person name="Nolan M."/>
            <person name="Lipzen A."/>
            <person name="Salamov A."/>
            <person name="Henrissat B."/>
            <person name="Wiebenga A."/>
            <person name="De vries R.P."/>
            <person name="Grigoriev I.V."/>
            <person name="Mortensen U.H."/>
            <person name="Andersen M.R."/>
            <person name="Baker S.E."/>
        </authorList>
    </citation>
    <scope>NUCLEOTIDE SEQUENCE [LARGE SCALE GENOMIC DNA]</scope>
    <source>
        <strain evidence="2 3">CBS 101889</strain>
    </source>
</reference>
<keyword evidence="3" id="KW-1185">Reference proteome</keyword>
<dbReference type="Proteomes" id="UP000248961">
    <property type="component" value="Unassembled WGS sequence"/>
</dbReference>
<feature type="chain" id="PRO_5017179752" evidence="1">
    <location>
        <begin position="21"/>
        <end position="105"/>
    </location>
</feature>
<dbReference type="EMBL" id="KZ824277">
    <property type="protein sequence ID" value="RAL13881.1"/>
    <property type="molecule type" value="Genomic_DNA"/>
</dbReference>
<dbReference type="OrthoDB" id="5059029at2759"/>
<evidence type="ECO:0000256" key="1">
    <source>
        <dbReference type="SAM" id="SignalP"/>
    </source>
</evidence>
<name>A0A395I116_ASPHC</name>
<protein>
    <submittedName>
        <fullName evidence="2">Uncharacterized protein</fullName>
    </submittedName>
</protein>
<accession>A0A395I116</accession>
<dbReference type="AlphaFoldDB" id="A0A395I116"/>
<dbReference type="GeneID" id="37203150"/>
<dbReference type="RefSeq" id="XP_025553035.1">
    <property type="nucleotide sequence ID" value="XM_025698861.1"/>
</dbReference>
<organism evidence="2 3">
    <name type="scientific">Aspergillus homomorphus (strain CBS 101889)</name>
    <dbReference type="NCBI Taxonomy" id="1450537"/>
    <lineage>
        <taxon>Eukaryota</taxon>
        <taxon>Fungi</taxon>
        <taxon>Dikarya</taxon>
        <taxon>Ascomycota</taxon>
        <taxon>Pezizomycotina</taxon>
        <taxon>Eurotiomycetes</taxon>
        <taxon>Eurotiomycetidae</taxon>
        <taxon>Eurotiales</taxon>
        <taxon>Aspergillaceae</taxon>
        <taxon>Aspergillus</taxon>
        <taxon>Aspergillus subgen. Circumdati</taxon>
    </lineage>
</organism>
<gene>
    <name evidence="2" type="ORF">BO97DRAFT_449269</name>
</gene>
<keyword evidence="1" id="KW-0732">Signal</keyword>